<dbReference type="GO" id="GO:0004748">
    <property type="term" value="F:ribonucleoside-diphosphate reductase activity, thioredoxin disulfide as acceptor"/>
    <property type="evidence" value="ECO:0007669"/>
    <property type="project" value="UniProtKB-EC"/>
</dbReference>
<evidence type="ECO:0000256" key="3">
    <source>
        <dbReference type="ARBA" id="ARBA00012274"/>
    </source>
</evidence>
<evidence type="ECO:0000259" key="16">
    <source>
        <dbReference type="Pfam" id="PF02867"/>
    </source>
</evidence>
<evidence type="ECO:0000256" key="11">
    <source>
        <dbReference type="ARBA" id="ARBA00023285"/>
    </source>
</evidence>
<keyword evidence="5 14" id="KW-0846">Cobalamin</keyword>
<evidence type="ECO:0000256" key="1">
    <source>
        <dbReference type="ARBA" id="ARBA00001922"/>
    </source>
</evidence>
<keyword evidence="10" id="KW-1015">Disulfide bond</keyword>
<dbReference type="PRINTS" id="PR01183">
    <property type="entry name" value="RIBORDTASEM1"/>
</dbReference>
<evidence type="ECO:0000259" key="17">
    <source>
        <dbReference type="Pfam" id="PF12637"/>
    </source>
</evidence>
<comment type="function">
    <text evidence="12 14">Catalyzes the reduction of ribonucleotides to deoxyribonucleotides. May function to provide a pool of deoxyribonucleotide precursors for DNA repair during oxygen limitation and/or for immediate growth after restoration of oxygen.</text>
</comment>
<comment type="caution">
    <text evidence="18">The sequence shown here is derived from an EMBL/GenBank/DDBJ whole genome shotgun (WGS) entry which is preliminary data.</text>
</comment>
<dbReference type="InterPro" id="IPR013344">
    <property type="entry name" value="RNR_NrdJ/NrdZ"/>
</dbReference>
<evidence type="ECO:0000313" key="18">
    <source>
        <dbReference type="EMBL" id="PIV06688.1"/>
    </source>
</evidence>
<evidence type="ECO:0000259" key="15">
    <source>
        <dbReference type="Pfam" id="PF00317"/>
    </source>
</evidence>
<dbReference type="GO" id="GO:0071897">
    <property type="term" value="P:DNA biosynthetic process"/>
    <property type="evidence" value="ECO:0007669"/>
    <property type="project" value="UniProtKB-KW"/>
</dbReference>
<dbReference type="PANTHER" id="PTHR43371:SF1">
    <property type="entry name" value="RIBONUCLEOSIDE-DIPHOSPHATE REDUCTASE"/>
    <property type="match status" value="1"/>
</dbReference>
<dbReference type="InterPro" id="IPR024434">
    <property type="entry name" value="TSCPD_dom"/>
</dbReference>
<dbReference type="SUPFAM" id="SSF51998">
    <property type="entry name" value="PFL-like glycyl radical enzymes"/>
    <property type="match status" value="1"/>
</dbReference>
<dbReference type="InterPro" id="IPR013509">
    <property type="entry name" value="RNR_lsu_N"/>
</dbReference>
<keyword evidence="8 14" id="KW-0560">Oxidoreductase</keyword>
<evidence type="ECO:0000256" key="6">
    <source>
        <dbReference type="ARBA" id="ARBA00022634"/>
    </source>
</evidence>
<feature type="domain" description="Ribonucleotide reductase large subunit C-terminal" evidence="16">
    <location>
        <begin position="515"/>
        <end position="661"/>
    </location>
</feature>
<gene>
    <name evidence="18" type="ORF">COS53_03875</name>
</gene>
<dbReference type="NCBIfam" id="TIGR02504">
    <property type="entry name" value="NrdJ_Z"/>
    <property type="match status" value="1"/>
</dbReference>
<evidence type="ECO:0000256" key="8">
    <source>
        <dbReference type="ARBA" id="ARBA00023002"/>
    </source>
</evidence>
<feature type="domain" description="Ribonucleotide reductase large subunit C-terminal" evidence="16">
    <location>
        <begin position="117"/>
        <end position="508"/>
    </location>
</feature>
<dbReference type="SUPFAM" id="SSF48168">
    <property type="entry name" value="R1 subunit of ribonucleotide reductase, N-terminal domain"/>
    <property type="match status" value="1"/>
</dbReference>
<dbReference type="InterPro" id="IPR000788">
    <property type="entry name" value="RNR_lg_C"/>
</dbReference>
<dbReference type="InterPro" id="IPR008926">
    <property type="entry name" value="RNR_R1-su_N"/>
</dbReference>
<dbReference type="Proteomes" id="UP000229191">
    <property type="component" value="Unassembled WGS sequence"/>
</dbReference>
<dbReference type="UniPathway" id="UPA00326"/>
<accession>A0A2M7BMG8</accession>
<dbReference type="GO" id="GO:0009263">
    <property type="term" value="P:deoxyribonucleotide biosynthetic process"/>
    <property type="evidence" value="ECO:0007669"/>
    <property type="project" value="UniProtKB-KW"/>
</dbReference>
<comment type="similarity">
    <text evidence="2 14">Belongs to the ribonucleoside diphosphate reductase class-2 family.</text>
</comment>
<proteinExistence type="inferred from homology"/>
<dbReference type="EC" id="1.17.4.1" evidence="3 14"/>
<protein>
    <recommendedName>
        <fullName evidence="4 14">Vitamin B12-dependent ribonucleotide reductase</fullName>
        <ecNumber evidence="3 14">1.17.4.1</ecNumber>
    </recommendedName>
</protein>
<keyword evidence="11 14" id="KW-0170">Cobalt</keyword>
<comment type="cofactor">
    <cofactor evidence="1 14">
        <name>adenosylcob(III)alamin</name>
        <dbReference type="ChEBI" id="CHEBI:18408"/>
    </cofactor>
</comment>
<dbReference type="GO" id="GO:0005524">
    <property type="term" value="F:ATP binding"/>
    <property type="evidence" value="ECO:0007669"/>
    <property type="project" value="InterPro"/>
</dbReference>
<dbReference type="Pfam" id="PF12637">
    <property type="entry name" value="TSCPD"/>
    <property type="match status" value="1"/>
</dbReference>
<evidence type="ECO:0000313" key="19">
    <source>
        <dbReference type="Proteomes" id="UP000229191"/>
    </source>
</evidence>
<organism evidence="18 19">
    <name type="scientific">Candidatus Shapirobacteria bacterium CG03_land_8_20_14_0_80_35_14</name>
    <dbReference type="NCBI Taxonomy" id="1974878"/>
    <lineage>
        <taxon>Bacteria</taxon>
        <taxon>Candidatus Shapironibacteriota</taxon>
    </lineage>
</organism>
<evidence type="ECO:0000256" key="10">
    <source>
        <dbReference type="ARBA" id="ARBA00023157"/>
    </source>
</evidence>
<keyword evidence="6 14" id="KW-0237">DNA synthesis</keyword>
<evidence type="ECO:0000256" key="13">
    <source>
        <dbReference type="ARBA" id="ARBA00047754"/>
    </source>
</evidence>
<dbReference type="PANTHER" id="PTHR43371">
    <property type="entry name" value="VITAMIN B12-DEPENDENT RIBONUCLEOTIDE REDUCTASE"/>
    <property type="match status" value="1"/>
</dbReference>
<dbReference type="Gene3D" id="3.20.70.20">
    <property type="match status" value="1"/>
</dbReference>
<reference evidence="19" key="1">
    <citation type="submission" date="2017-09" db="EMBL/GenBank/DDBJ databases">
        <title>Depth-based differentiation of microbial function through sediment-hosted aquifers and enrichment of novel symbionts in the deep terrestrial subsurface.</title>
        <authorList>
            <person name="Probst A.J."/>
            <person name="Ladd B."/>
            <person name="Jarett J.K."/>
            <person name="Geller-Mcgrath D.E."/>
            <person name="Sieber C.M.K."/>
            <person name="Emerson J.B."/>
            <person name="Anantharaman K."/>
            <person name="Thomas B.C."/>
            <person name="Malmstrom R."/>
            <person name="Stieglmeier M."/>
            <person name="Klingl A."/>
            <person name="Woyke T."/>
            <person name="Ryan C.M."/>
            <person name="Banfield J.F."/>
        </authorList>
    </citation>
    <scope>NUCLEOTIDE SEQUENCE [LARGE SCALE GENOMIC DNA]</scope>
</reference>
<dbReference type="CDD" id="cd02888">
    <property type="entry name" value="RNR_II_dimer"/>
    <property type="match status" value="1"/>
</dbReference>
<dbReference type="EMBL" id="PEVB01000105">
    <property type="protein sequence ID" value="PIV06688.1"/>
    <property type="molecule type" value="Genomic_DNA"/>
</dbReference>
<comment type="catalytic activity">
    <reaction evidence="13 14">
        <text>a 2'-deoxyribonucleoside 5'-diphosphate + [thioredoxin]-disulfide + H2O = a ribonucleoside 5'-diphosphate + [thioredoxin]-dithiol</text>
        <dbReference type="Rhea" id="RHEA:23252"/>
        <dbReference type="Rhea" id="RHEA-COMP:10698"/>
        <dbReference type="Rhea" id="RHEA-COMP:10700"/>
        <dbReference type="ChEBI" id="CHEBI:15377"/>
        <dbReference type="ChEBI" id="CHEBI:29950"/>
        <dbReference type="ChEBI" id="CHEBI:50058"/>
        <dbReference type="ChEBI" id="CHEBI:57930"/>
        <dbReference type="ChEBI" id="CHEBI:73316"/>
        <dbReference type="EC" id="1.17.4.1"/>
    </reaction>
</comment>
<evidence type="ECO:0000256" key="5">
    <source>
        <dbReference type="ARBA" id="ARBA00022628"/>
    </source>
</evidence>
<dbReference type="InterPro" id="IPR050862">
    <property type="entry name" value="RdRp_reductase_class-2"/>
</dbReference>
<evidence type="ECO:0000256" key="2">
    <source>
        <dbReference type="ARBA" id="ARBA00007405"/>
    </source>
</evidence>
<feature type="domain" description="Ribonucleotide reductase large subunit N-terminal" evidence="15">
    <location>
        <begin position="15"/>
        <end position="113"/>
    </location>
</feature>
<evidence type="ECO:0000256" key="12">
    <source>
        <dbReference type="ARBA" id="ARBA00025437"/>
    </source>
</evidence>
<dbReference type="Pfam" id="PF00317">
    <property type="entry name" value="Ribonuc_red_lgN"/>
    <property type="match status" value="1"/>
</dbReference>
<dbReference type="Pfam" id="PF02867">
    <property type="entry name" value="Ribonuc_red_lgC"/>
    <property type="match status" value="2"/>
</dbReference>
<sequence>MFKLKMINGLIEPVLSDNAKYITESRYGIKGEDGKLTETVKDIFWRVAYNIAKANLNFQKTTNNFQTNNNQQITNNQIEDQEINAKAVTFYEMMVSQKFLPNTPCLVNAGKKMQQLSACFVLPIDDSMESILTTMKDMAMIHKSGGGTGFSFSRLRPSGDYIASSGGTTVGPVSFMQAYNDVTSQIKQGGVRRGANMGMLSIEHPDVLRFAVVKLDEYCLTNFNISLAVTNKFMDKIESDKKFVSNDLIPEEVVEKIRIAEGNRDVDVRLREIEVEVTKLYDWAKATNEGEGYELINPKNGQVTIKLNAYKVFNLITRLAWQFGDPGLVFIDRMNESSSNPVPKLGIIEATNPCGEQPLLPYDACNLGSINLSRFVIATRQLLGKQSRGEIATSMTPRNDVFSGFDLDWTDLARVVHEGVEFLDNVVEVNQFPVPQIREMVSKTRRIGLGVMGFADMLFKLGIRYDSPDGIIWAEKVMKFINDESKKATVELALTRGVFPAWEESVFAGTAYRPRNMALTTIAPTGTISMVADTSSGVEPMFSLGYQKNTVEGKILYIMNQVFVEELKKRNIYSEELLDKVVKNGGKLNGIEEIPQDLKNIFITALEISPEWHIKIQAAFQRYTDNAVSKTINFPKEATVEDVRTAYLLAYSLGTKGITIYRSGSRKKEVIQTVKNNQETITNNQTITNDQLRKLQTKKKTPEAARGVRLQKSCDAGKVYISVFFEDGDGPVEIFVNLGKSGGYMAGSAEVTGRLASLALKYGANLEEVADELVGISCGQKIGFGNNMILSMFDAVGKALLEIAKGDQLDLFEGEKDRLELPKNNEIKTDILQIVRTKLADLESKFSSCPDCGSPLYAEEGCFKCSNSYCGYSKCS</sequence>
<keyword evidence="7 14" id="KW-0547">Nucleotide-binding</keyword>
<evidence type="ECO:0000256" key="7">
    <source>
        <dbReference type="ARBA" id="ARBA00022741"/>
    </source>
</evidence>
<dbReference type="AlphaFoldDB" id="A0A2M7BMG8"/>
<evidence type="ECO:0000256" key="9">
    <source>
        <dbReference type="ARBA" id="ARBA00023116"/>
    </source>
</evidence>
<feature type="domain" description="TSCPD" evidence="17">
    <location>
        <begin position="707"/>
        <end position="802"/>
    </location>
</feature>
<keyword evidence="9" id="KW-0215">Deoxyribonucleotide synthesis</keyword>
<dbReference type="GO" id="GO:0031419">
    <property type="term" value="F:cobalamin binding"/>
    <property type="evidence" value="ECO:0007669"/>
    <property type="project" value="UniProtKB-KW"/>
</dbReference>
<name>A0A2M7BMG8_9BACT</name>
<evidence type="ECO:0000256" key="4">
    <source>
        <dbReference type="ARBA" id="ARBA00014409"/>
    </source>
</evidence>
<evidence type="ECO:0000256" key="14">
    <source>
        <dbReference type="RuleBase" id="RU364064"/>
    </source>
</evidence>